<organism evidence="1 2">
    <name type="scientific">Mesorhizobium cantuariense</name>
    <dbReference type="NCBI Taxonomy" id="1300275"/>
    <lineage>
        <taxon>Bacteria</taxon>
        <taxon>Pseudomonadati</taxon>
        <taxon>Pseudomonadota</taxon>
        <taxon>Alphaproteobacteria</taxon>
        <taxon>Hyphomicrobiales</taxon>
        <taxon>Phyllobacteriaceae</taxon>
        <taxon>Mesorhizobium</taxon>
    </lineage>
</organism>
<keyword evidence="2" id="KW-1185">Reference proteome</keyword>
<dbReference type="RefSeq" id="WP_378984816.1">
    <property type="nucleotide sequence ID" value="NZ_JBHRVD010000001.1"/>
</dbReference>
<dbReference type="EMBL" id="JBHRVD010000001">
    <property type="protein sequence ID" value="MFC3326179.1"/>
    <property type="molecule type" value="Genomic_DNA"/>
</dbReference>
<reference evidence="2" key="1">
    <citation type="journal article" date="2019" name="Int. J. Syst. Evol. Microbiol.">
        <title>The Global Catalogue of Microorganisms (GCM) 10K type strain sequencing project: providing services to taxonomists for standard genome sequencing and annotation.</title>
        <authorList>
            <consortium name="The Broad Institute Genomics Platform"/>
            <consortium name="The Broad Institute Genome Sequencing Center for Infectious Disease"/>
            <person name="Wu L."/>
            <person name="Ma J."/>
        </authorList>
    </citation>
    <scope>NUCLEOTIDE SEQUENCE [LARGE SCALE GENOMIC DNA]</scope>
    <source>
        <strain evidence="2">ICMP 19515</strain>
    </source>
</reference>
<protein>
    <submittedName>
        <fullName evidence="1">Uncharacterized protein</fullName>
    </submittedName>
</protein>
<accession>A0ABV7MYB8</accession>
<proteinExistence type="predicted"/>
<gene>
    <name evidence="1" type="ORF">ACFOJ9_31180</name>
</gene>
<sequence length="194" mass="21041">MNLLLTVPGATSEEISRGIAAAEAALENAGFTAEEAADGFFAMEGWDSADPDDDLTGDEGDAAQAWSDAYTAARNACCAGWPEARMPTNMSLDLLIDPETQLADRATALRMLRDYVDDDARKEVFDGNDAILAWRVAADFESIKMRDLVSDVTVAFTRLKHAHFHPEEPIEPKRLAVLAAIDAIEAATEKQTSH</sequence>
<evidence type="ECO:0000313" key="1">
    <source>
        <dbReference type="EMBL" id="MFC3326179.1"/>
    </source>
</evidence>
<dbReference type="Proteomes" id="UP001595648">
    <property type="component" value="Unassembled WGS sequence"/>
</dbReference>
<name>A0ABV7MYB8_9HYPH</name>
<evidence type="ECO:0000313" key="2">
    <source>
        <dbReference type="Proteomes" id="UP001595648"/>
    </source>
</evidence>
<comment type="caution">
    <text evidence="1">The sequence shown here is derived from an EMBL/GenBank/DDBJ whole genome shotgun (WGS) entry which is preliminary data.</text>
</comment>